<dbReference type="NCBIfam" id="NF009689">
    <property type="entry name" value="PRK13210.1"/>
    <property type="match status" value="1"/>
</dbReference>
<comment type="similarity">
    <text evidence="3">Belongs to the L-ribulose-5-phosphate 3-epimerase family.</text>
</comment>
<dbReference type="Pfam" id="PF01261">
    <property type="entry name" value="AP_endonuc_2"/>
    <property type="match status" value="1"/>
</dbReference>
<accession>A0A0B7G594</accession>
<keyword evidence="1 9" id="KW-0413">Isomerase</keyword>
<reference evidence="10 11" key="2">
    <citation type="submission" date="2018-01" db="EMBL/GenBank/DDBJ databases">
        <title>Genomic study of Klebsiella pneumoniae.</title>
        <authorList>
            <person name="Yang Y."/>
            <person name="Bicalho R."/>
        </authorList>
    </citation>
    <scope>NUCLEOTIDE SEQUENCE [LARGE SCALE GENOMIC DNA]</scope>
    <source>
        <strain evidence="8 11">A5</strain>
        <strain evidence="7 10">A8</strain>
    </source>
</reference>
<comment type="caution">
    <text evidence="7">The sequence shown here is derived from an EMBL/GenBank/DDBJ whole genome shotgun (WGS) entry which is preliminary data.</text>
</comment>
<evidence type="ECO:0000313" key="10">
    <source>
        <dbReference type="Proteomes" id="UP000234412"/>
    </source>
</evidence>
<dbReference type="GO" id="GO:0003677">
    <property type="term" value="F:DNA binding"/>
    <property type="evidence" value="ECO:0007669"/>
    <property type="project" value="InterPro"/>
</dbReference>
<dbReference type="NCBIfam" id="NF009688">
    <property type="entry name" value="PRK13209.1"/>
    <property type="match status" value="1"/>
</dbReference>
<evidence type="ECO:0000313" key="8">
    <source>
        <dbReference type="EMBL" id="PLP48116.1"/>
    </source>
</evidence>
<dbReference type="Proteomes" id="UP000234412">
    <property type="component" value="Unassembled WGS sequence"/>
</dbReference>
<dbReference type="InterPro" id="IPR001719">
    <property type="entry name" value="AP_endonuc_2"/>
</dbReference>
<dbReference type="Proteomes" id="UP000258928">
    <property type="component" value="Unassembled WGS sequence"/>
</dbReference>
<dbReference type="Gene3D" id="3.20.20.150">
    <property type="entry name" value="Divalent-metal-dependent TIM barrel enzymes"/>
    <property type="match status" value="1"/>
</dbReference>
<evidence type="ECO:0000313" key="11">
    <source>
        <dbReference type="Proteomes" id="UP000234473"/>
    </source>
</evidence>
<dbReference type="AlphaFoldDB" id="A0A0B7G594"/>
<dbReference type="InterPro" id="IPR013022">
    <property type="entry name" value="Xyl_isomerase-like_TIM-brl"/>
</dbReference>
<dbReference type="EMBL" id="PICB01000136">
    <property type="protein sequence ID" value="PLP48116.1"/>
    <property type="molecule type" value="Genomic_DNA"/>
</dbReference>
<evidence type="ECO:0000313" key="9">
    <source>
        <dbReference type="EMBL" id="SXF97026.1"/>
    </source>
</evidence>
<protein>
    <recommendedName>
        <fullName evidence="4 5">L-ribulose-5-phosphate 3-epimerase</fullName>
    </recommendedName>
</protein>
<evidence type="ECO:0000256" key="3">
    <source>
        <dbReference type="ARBA" id="ARBA00060980"/>
    </source>
</evidence>
<dbReference type="KEGG" id="kvd:KR75_07285"/>
<dbReference type="NCBIfam" id="TIGR00542">
    <property type="entry name" value="hxl6Piso_put"/>
    <property type="match status" value="1"/>
</dbReference>
<dbReference type="RefSeq" id="WP_032736535.1">
    <property type="nucleotide sequence ID" value="NZ_AP024592.1"/>
</dbReference>
<dbReference type="InterPro" id="IPR004560">
    <property type="entry name" value="L-Ru-5P_3-Epase"/>
</dbReference>
<dbReference type="FunFam" id="3.20.20.150:FF:000003">
    <property type="entry name" value="L-ribulose-5-phosphate 3-epimerase UlaE"/>
    <property type="match status" value="1"/>
</dbReference>
<dbReference type="GO" id="GO:0019852">
    <property type="term" value="P:L-ascorbic acid metabolic process"/>
    <property type="evidence" value="ECO:0007669"/>
    <property type="project" value="TreeGrafter"/>
</dbReference>
<organism evidence="7 10">
    <name type="scientific">Klebsiella variicola</name>
    <dbReference type="NCBI Taxonomy" id="244366"/>
    <lineage>
        <taxon>Bacteria</taxon>
        <taxon>Pseudomonadati</taxon>
        <taxon>Pseudomonadota</taxon>
        <taxon>Gammaproteobacteria</taxon>
        <taxon>Enterobacterales</taxon>
        <taxon>Enterobacteriaceae</taxon>
        <taxon>Klebsiella/Raoultella group</taxon>
        <taxon>Klebsiella</taxon>
        <taxon>Klebsiella pneumoniae complex</taxon>
    </lineage>
</organism>
<dbReference type="GO" id="GO:0006281">
    <property type="term" value="P:DNA repair"/>
    <property type="evidence" value="ECO:0007669"/>
    <property type="project" value="InterPro"/>
</dbReference>
<dbReference type="InterPro" id="IPR050417">
    <property type="entry name" value="Sugar_Epim/Isomerase"/>
</dbReference>
<sequence>MRNHPLGIYEKALAKDLSWPERLVLAKSCGFDFVEMSVDETDERLSRLDWSATQRASLVTAMLETGVAVPSMCLSAHRRFPFGSRDAAVRQRAREIMSKAIRLARDLGIRTIQLAGYDVYYEAHDEGTQQRFAEGLAWAVEQAAAAQVMLAVEIMDTAFMNSISKWKKWDEMLASPWFSVYPDVGNLSAWGNDVTAELKLGIDRIAAIHLKDTQPVTAQSPGQFRDVPFGEGCVDFIGIFKTLHELNYRGAFLIEMWTEKAKEPVLEIIQARRWIEARMQEGGFAC</sequence>
<proteinExistence type="inferred from homology"/>
<dbReference type="PANTHER" id="PTHR43489">
    <property type="entry name" value="ISOMERASE"/>
    <property type="match status" value="1"/>
</dbReference>
<evidence type="ECO:0000256" key="1">
    <source>
        <dbReference type="ARBA" id="ARBA00023235"/>
    </source>
</evidence>
<reference evidence="9 12" key="3">
    <citation type="submission" date="2018-08" db="EMBL/GenBank/DDBJ databases">
        <authorList>
            <consortium name="Pathogen Informatics"/>
        </authorList>
    </citation>
    <scope>NUCLEOTIDE SEQUENCE [LARGE SCALE GENOMIC DNA]</scope>
    <source>
        <strain evidence="9 12">EuSCAPE_TR218</strain>
    </source>
</reference>
<evidence type="ECO:0000256" key="5">
    <source>
        <dbReference type="NCBIfam" id="TIGR00542"/>
    </source>
</evidence>
<gene>
    <name evidence="9" type="primary">ulaE_2</name>
    <name evidence="8" type="ORF">CWM98_04655</name>
    <name evidence="7" type="ORF">CWN47_07190</name>
    <name evidence="9" type="ORF">SAMEA3729809_03979</name>
</gene>
<evidence type="ECO:0000256" key="4">
    <source>
        <dbReference type="ARBA" id="ARBA00066354"/>
    </source>
</evidence>
<feature type="domain" description="Xylose isomerase-like TIM barrel" evidence="6">
    <location>
        <begin position="25"/>
        <end position="276"/>
    </location>
</feature>
<dbReference type="SUPFAM" id="SSF51658">
    <property type="entry name" value="Xylose isomerase-like"/>
    <property type="match status" value="1"/>
</dbReference>
<dbReference type="GO" id="GO:0008270">
    <property type="term" value="F:zinc ion binding"/>
    <property type="evidence" value="ECO:0007669"/>
    <property type="project" value="InterPro"/>
</dbReference>
<dbReference type="EMBL" id="PIDP01000149">
    <property type="protein sequence ID" value="PLM96411.1"/>
    <property type="molecule type" value="Genomic_DNA"/>
</dbReference>
<dbReference type="GO" id="GO:0034015">
    <property type="term" value="F:L-ribulose-5-phosphate 3-epimerase activity"/>
    <property type="evidence" value="ECO:0007669"/>
    <property type="project" value="UniProtKB-EC"/>
</dbReference>
<name>A0A0B7G594_KLEVA</name>
<dbReference type="PANTHER" id="PTHR43489:SF1">
    <property type="entry name" value="L-RIBULOSE-5-PHOSPHATE 3-EPIMERASE SGBU-RELATED"/>
    <property type="match status" value="1"/>
</dbReference>
<dbReference type="GO" id="GO:0016861">
    <property type="term" value="F:intramolecular oxidoreductase activity, interconverting aldoses and ketoses"/>
    <property type="evidence" value="ECO:0007669"/>
    <property type="project" value="InterPro"/>
</dbReference>
<dbReference type="CDD" id="cd00019">
    <property type="entry name" value="AP2Ec"/>
    <property type="match status" value="1"/>
</dbReference>
<dbReference type="InterPro" id="IPR036237">
    <property type="entry name" value="Xyl_isomerase-like_sf"/>
</dbReference>
<evidence type="ECO:0000256" key="2">
    <source>
        <dbReference type="ARBA" id="ARBA00051987"/>
    </source>
</evidence>
<comment type="catalytic activity">
    <reaction evidence="2">
        <text>L-ribulose 5-phosphate = L-xylulose 5-phosphate</text>
        <dbReference type="Rhea" id="RHEA:18497"/>
        <dbReference type="ChEBI" id="CHEBI:57829"/>
        <dbReference type="ChEBI" id="CHEBI:58226"/>
        <dbReference type="EC" id="5.1.3.22"/>
    </reaction>
</comment>
<dbReference type="Proteomes" id="UP000234473">
    <property type="component" value="Unassembled WGS sequence"/>
</dbReference>
<reference evidence="10 11" key="1">
    <citation type="submission" date="2017-11" db="EMBL/GenBank/DDBJ databases">
        <authorList>
            <person name="Han C.G."/>
        </authorList>
    </citation>
    <scope>NUCLEOTIDE SEQUENCE [LARGE SCALE GENOMIC DNA]</scope>
    <source>
        <strain evidence="8 11">A5</strain>
        <strain evidence="7 10">A8</strain>
    </source>
</reference>
<dbReference type="EMBL" id="UKAS01000014">
    <property type="protein sequence ID" value="SXF97026.1"/>
    <property type="molecule type" value="Genomic_DNA"/>
</dbReference>
<evidence type="ECO:0000313" key="12">
    <source>
        <dbReference type="Proteomes" id="UP000258928"/>
    </source>
</evidence>
<evidence type="ECO:0000259" key="6">
    <source>
        <dbReference type="Pfam" id="PF01261"/>
    </source>
</evidence>
<evidence type="ECO:0000313" key="7">
    <source>
        <dbReference type="EMBL" id="PLM96411.1"/>
    </source>
</evidence>